<dbReference type="PROSITE" id="PS50043">
    <property type="entry name" value="HTH_LUXR_2"/>
    <property type="match status" value="1"/>
</dbReference>
<feature type="modified residue" description="4-aspartylphosphate" evidence="3">
    <location>
        <position position="73"/>
    </location>
</feature>
<reference key="2">
    <citation type="submission" date="2011-04" db="EMBL/GenBank/DDBJ databases">
        <title>Complete sequence of chromosome of Haliscomenobacter hydrossis DSM 1100.</title>
        <authorList>
            <consortium name="US DOE Joint Genome Institute (JGI-PGF)"/>
            <person name="Lucas S."/>
            <person name="Han J."/>
            <person name="Lapidus A."/>
            <person name="Bruce D."/>
            <person name="Goodwin L."/>
            <person name="Pitluck S."/>
            <person name="Peters L."/>
            <person name="Kyrpides N."/>
            <person name="Mavromatis K."/>
            <person name="Ivanova N."/>
            <person name="Ovchinnikova G."/>
            <person name="Pagani I."/>
            <person name="Daligault H."/>
            <person name="Detter J.C."/>
            <person name="Han C."/>
            <person name="Land M."/>
            <person name="Hauser L."/>
            <person name="Markowitz V."/>
            <person name="Cheng J.-F."/>
            <person name="Hugenholtz P."/>
            <person name="Woyke T."/>
            <person name="Wu D."/>
            <person name="Verbarg S."/>
            <person name="Frueling A."/>
            <person name="Brambilla E."/>
            <person name="Klenk H.-P."/>
            <person name="Eisen J.A."/>
        </authorList>
    </citation>
    <scope>NUCLEOTIDE SEQUENCE</scope>
    <source>
        <strain>DSM 1100</strain>
    </source>
</reference>
<evidence type="ECO:0000313" key="6">
    <source>
        <dbReference type="EMBL" id="AEE48892.1"/>
    </source>
</evidence>
<protein>
    <submittedName>
        <fullName evidence="6">Two component transcriptional regulator, LuxR family</fullName>
    </submittedName>
</protein>
<dbReference type="SUPFAM" id="SSF52172">
    <property type="entry name" value="CheY-like"/>
    <property type="match status" value="1"/>
</dbReference>
<dbReference type="AlphaFoldDB" id="F4KP98"/>
<dbReference type="HOGENOM" id="CLU_000445_90_10_10"/>
<dbReference type="KEGG" id="hhy:Halhy_0993"/>
<evidence type="ECO:0000313" key="7">
    <source>
        <dbReference type="Proteomes" id="UP000008461"/>
    </source>
</evidence>
<dbReference type="Gene3D" id="3.40.50.2300">
    <property type="match status" value="1"/>
</dbReference>
<dbReference type="eggNOG" id="COG2197">
    <property type="taxonomic scope" value="Bacteria"/>
</dbReference>
<proteinExistence type="predicted"/>
<dbReference type="CDD" id="cd06170">
    <property type="entry name" value="LuxR_C_like"/>
    <property type="match status" value="1"/>
</dbReference>
<evidence type="ECO:0000256" key="1">
    <source>
        <dbReference type="ARBA" id="ARBA00022553"/>
    </source>
</evidence>
<dbReference type="PROSITE" id="PS50110">
    <property type="entry name" value="RESPONSE_REGULATORY"/>
    <property type="match status" value="1"/>
</dbReference>
<dbReference type="InterPro" id="IPR011006">
    <property type="entry name" value="CheY-like_superfamily"/>
</dbReference>
<feature type="domain" description="HTH luxR-type" evidence="4">
    <location>
        <begin position="162"/>
        <end position="228"/>
    </location>
</feature>
<dbReference type="InterPro" id="IPR016032">
    <property type="entry name" value="Sig_transdc_resp-reg_C-effctor"/>
</dbReference>
<name>F4KP98_HALH1</name>
<dbReference type="CDD" id="cd17535">
    <property type="entry name" value="REC_NarL-like"/>
    <property type="match status" value="1"/>
</dbReference>
<accession>F4KP98</accession>
<dbReference type="Pfam" id="PF00072">
    <property type="entry name" value="Response_reg"/>
    <property type="match status" value="1"/>
</dbReference>
<dbReference type="GO" id="GO:0003677">
    <property type="term" value="F:DNA binding"/>
    <property type="evidence" value="ECO:0007669"/>
    <property type="project" value="UniProtKB-KW"/>
</dbReference>
<sequence>MGVSIEKTDSYIWNSNVIIMVRVILFEDNRNFREALELFFEDSDKVYLTKSFEDATKAVTQIKEYQPDVVLMDIEMPGISGLDAMKLIKAECPNTKVMIQTQFEDDHRLFVALCRGAWGYALKSDSLERIETAILDVHHGGGYFSPAIAGKVARFFQEKELKADPDFCNLTARELEVLKYLVNGKRYQEIANAMFISYEGVHSHVKKVYEKLHVNSKSEAIIKAIDAKLTK</sequence>
<dbReference type="GO" id="GO:0000160">
    <property type="term" value="P:phosphorelay signal transduction system"/>
    <property type="evidence" value="ECO:0007669"/>
    <property type="project" value="InterPro"/>
</dbReference>
<evidence type="ECO:0000259" key="4">
    <source>
        <dbReference type="PROSITE" id="PS50043"/>
    </source>
</evidence>
<dbReference type="EMBL" id="CP002691">
    <property type="protein sequence ID" value="AEE48892.1"/>
    <property type="molecule type" value="Genomic_DNA"/>
</dbReference>
<dbReference type="InterPro" id="IPR039420">
    <property type="entry name" value="WalR-like"/>
</dbReference>
<organism evidence="6 7">
    <name type="scientific">Haliscomenobacter hydrossis (strain ATCC 27775 / DSM 1100 / LMG 10767 / O)</name>
    <dbReference type="NCBI Taxonomy" id="760192"/>
    <lineage>
        <taxon>Bacteria</taxon>
        <taxon>Pseudomonadati</taxon>
        <taxon>Bacteroidota</taxon>
        <taxon>Saprospiria</taxon>
        <taxon>Saprospirales</taxon>
        <taxon>Haliscomenobacteraceae</taxon>
        <taxon>Haliscomenobacter</taxon>
    </lineage>
</organism>
<dbReference type="STRING" id="760192.Halhy_0993"/>
<dbReference type="PANTHER" id="PTHR43214:SF43">
    <property type="entry name" value="TWO-COMPONENT RESPONSE REGULATOR"/>
    <property type="match status" value="1"/>
</dbReference>
<dbReference type="SUPFAM" id="SSF46894">
    <property type="entry name" value="C-terminal effector domain of the bipartite response regulators"/>
    <property type="match status" value="1"/>
</dbReference>
<dbReference type="PANTHER" id="PTHR43214">
    <property type="entry name" value="TWO-COMPONENT RESPONSE REGULATOR"/>
    <property type="match status" value="1"/>
</dbReference>
<gene>
    <name evidence="6" type="ordered locus">Halhy_0993</name>
</gene>
<dbReference type="PRINTS" id="PR00038">
    <property type="entry name" value="HTHLUXR"/>
</dbReference>
<reference evidence="6 7" key="1">
    <citation type="journal article" date="2011" name="Stand. Genomic Sci.">
        <title>Complete genome sequence of Haliscomenobacter hydrossis type strain (O).</title>
        <authorList>
            <consortium name="US DOE Joint Genome Institute (JGI-PGF)"/>
            <person name="Daligault H."/>
            <person name="Lapidus A."/>
            <person name="Zeytun A."/>
            <person name="Nolan M."/>
            <person name="Lucas S."/>
            <person name="Del Rio T.G."/>
            <person name="Tice H."/>
            <person name="Cheng J.F."/>
            <person name="Tapia R."/>
            <person name="Han C."/>
            <person name="Goodwin L."/>
            <person name="Pitluck S."/>
            <person name="Liolios K."/>
            <person name="Pagani I."/>
            <person name="Ivanova N."/>
            <person name="Huntemann M."/>
            <person name="Mavromatis K."/>
            <person name="Mikhailova N."/>
            <person name="Pati A."/>
            <person name="Chen A."/>
            <person name="Palaniappan K."/>
            <person name="Land M."/>
            <person name="Hauser L."/>
            <person name="Brambilla E.M."/>
            <person name="Rohde M."/>
            <person name="Verbarg S."/>
            <person name="Goker M."/>
            <person name="Bristow J."/>
            <person name="Eisen J.A."/>
            <person name="Markowitz V."/>
            <person name="Hugenholtz P."/>
            <person name="Kyrpides N.C."/>
            <person name="Klenk H.P."/>
            <person name="Woyke T."/>
        </authorList>
    </citation>
    <scope>NUCLEOTIDE SEQUENCE [LARGE SCALE GENOMIC DNA]</scope>
    <source>
        <strain evidence="7">ATCC 27775 / DSM 1100 / LMG 10767 / O</strain>
    </source>
</reference>
<dbReference type="GO" id="GO:0006355">
    <property type="term" value="P:regulation of DNA-templated transcription"/>
    <property type="evidence" value="ECO:0007669"/>
    <property type="project" value="InterPro"/>
</dbReference>
<dbReference type="SMART" id="SM00421">
    <property type="entry name" value="HTH_LUXR"/>
    <property type="match status" value="1"/>
</dbReference>
<dbReference type="InterPro" id="IPR001789">
    <property type="entry name" value="Sig_transdc_resp-reg_receiver"/>
</dbReference>
<dbReference type="Proteomes" id="UP000008461">
    <property type="component" value="Chromosome"/>
</dbReference>
<evidence type="ECO:0000259" key="5">
    <source>
        <dbReference type="PROSITE" id="PS50110"/>
    </source>
</evidence>
<keyword evidence="1 3" id="KW-0597">Phosphoprotein</keyword>
<keyword evidence="2" id="KW-0238">DNA-binding</keyword>
<dbReference type="InterPro" id="IPR058245">
    <property type="entry name" value="NreC/VraR/RcsB-like_REC"/>
</dbReference>
<evidence type="ECO:0000256" key="3">
    <source>
        <dbReference type="PROSITE-ProRule" id="PRU00169"/>
    </source>
</evidence>
<dbReference type="Pfam" id="PF00196">
    <property type="entry name" value="GerE"/>
    <property type="match status" value="1"/>
</dbReference>
<dbReference type="SMART" id="SM00448">
    <property type="entry name" value="REC"/>
    <property type="match status" value="1"/>
</dbReference>
<dbReference type="InterPro" id="IPR000792">
    <property type="entry name" value="Tscrpt_reg_LuxR_C"/>
</dbReference>
<keyword evidence="7" id="KW-1185">Reference proteome</keyword>
<feature type="domain" description="Response regulatory" evidence="5">
    <location>
        <begin position="22"/>
        <end position="138"/>
    </location>
</feature>
<evidence type="ECO:0000256" key="2">
    <source>
        <dbReference type="ARBA" id="ARBA00023125"/>
    </source>
</evidence>